<accession>A0A6J5LJZ6</accession>
<organism evidence="1">
    <name type="scientific">uncultured Caudovirales phage</name>
    <dbReference type="NCBI Taxonomy" id="2100421"/>
    <lineage>
        <taxon>Viruses</taxon>
        <taxon>Duplodnaviria</taxon>
        <taxon>Heunggongvirae</taxon>
        <taxon>Uroviricota</taxon>
        <taxon>Caudoviricetes</taxon>
        <taxon>Peduoviridae</taxon>
        <taxon>Maltschvirus</taxon>
        <taxon>Maltschvirus maltsch</taxon>
    </lineage>
</organism>
<reference evidence="1" key="1">
    <citation type="submission" date="2020-04" db="EMBL/GenBank/DDBJ databases">
        <authorList>
            <person name="Chiriac C."/>
            <person name="Salcher M."/>
            <person name="Ghai R."/>
            <person name="Kavagutti S V."/>
        </authorList>
    </citation>
    <scope>NUCLEOTIDE SEQUENCE</scope>
</reference>
<dbReference type="EMBL" id="LR796284">
    <property type="protein sequence ID" value="CAB4134521.1"/>
    <property type="molecule type" value="Genomic_DNA"/>
</dbReference>
<dbReference type="InterPro" id="IPR056418">
    <property type="entry name" value="Phage_tail_terminator_p142"/>
</dbReference>
<evidence type="ECO:0000313" key="1">
    <source>
        <dbReference type="EMBL" id="CAB4134521.1"/>
    </source>
</evidence>
<protein>
    <submittedName>
        <fullName evidence="1">Uncharacterized protein</fullName>
    </submittedName>
</protein>
<proteinExistence type="predicted"/>
<dbReference type="Pfam" id="PF23818">
    <property type="entry name" value="Phage_tail_terminator_7"/>
    <property type="match status" value="1"/>
</dbReference>
<name>A0A6J5LJZ6_9CAUD</name>
<sequence length="147" mass="16651">MSKRSGIAAALAEKLGDINGVDPYKVNIYGSTFPALKFWDEVVDFPSIYVVAGTETREYHPSNLIWRYLNVSLKVYTKGEDSQEQLDNLLDDIETCINANRRLVYDEVNGYQTTEILITSIVTDEGLLKPYAIAEVNLQIRYQATYS</sequence>
<gene>
    <name evidence="1" type="ORF">UFOVP273_140</name>
</gene>